<gene>
    <name evidence="1" type="ORF">CA54_40540</name>
</gene>
<proteinExistence type="predicted"/>
<evidence type="ECO:0000313" key="2">
    <source>
        <dbReference type="Proteomes" id="UP000320735"/>
    </source>
</evidence>
<comment type="caution">
    <text evidence="1">The sequence shown here is derived from an EMBL/GenBank/DDBJ whole genome shotgun (WGS) entry which is preliminary data.</text>
</comment>
<dbReference type="Proteomes" id="UP000320735">
    <property type="component" value="Unassembled WGS sequence"/>
</dbReference>
<dbReference type="AlphaFoldDB" id="A0A5C6BAS2"/>
<evidence type="ECO:0000313" key="1">
    <source>
        <dbReference type="EMBL" id="TWU08817.1"/>
    </source>
</evidence>
<organism evidence="1 2">
    <name type="scientific">Symmachiella macrocystis</name>
    <dbReference type="NCBI Taxonomy" id="2527985"/>
    <lineage>
        <taxon>Bacteria</taxon>
        <taxon>Pseudomonadati</taxon>
        <taxon>Planctomycetota</taxon>
        <taxon>Planctomycetia</taxon>
        <taxon>Planctomycetales</taxon>
        <taxon>Planctomycetaceae</taxon>
        <taxon>Symmachiella</taxon>
    </lineage>
</organism>
<name>A0A5C6BAS2_9PLAN</name>
<accession>A0A5C6BAS2</accession>
<sequence>MCSRSDVIATLLDVDTYRKSISRVCRKAKIPEWSPNRLRHNATTRIRMEFGVEDAQVIPVFYARDETARDAYFQESQ</sequence>
<dbReference type="EMBL" id="SJPP01000002">
    <property type="protein sequence ID" value="TWU08817.1"/>
    <property type="molecule type" value="Genomic_DNA"/>
</dbReference>
<protein>
    <submittedName>
        <fullName evidence="1">Uncharacterized protein</fullName>
    </submittedName>
</protein>
<keyword evidence="2" id="KW-1185">Reference proteome</keyword>
<reference evidence="1 2" key="1">
    <citation type="submission" date="2019-02" db="EMBL/GenBank/DDBJ databases">
        <title>Deep-cultivation of Planctomycetes and their phenomic and genomic characterization uncovers novel biology.</title>
        <authorList>
            <person name="Wiegand S."/>
            <person name="Jogler M."/>
            <person name="Boedeker C."/>
            <person name="Pinto D."/>
            <person name="Vollmers J."/>
            <person name="Rivas-Marin E."/>
            <person name="Kohn T."/>
            <person name="Peeters S.H."/>
            <person name="Heuer A."/>
            <person name="Rast P."/>
            <person name="Oberbeckmann S."/>
            <person name="Bunk B."/>
            <person name="Jeske O."/>
            <person name="Meyerdierks A."/>
            <person name="Storesund J.E."/>
            <person name="Kallscheuer N."/>
            <person name="Luecker S."/>
            <person name="Lage O.M."/>
            <person name="Pohl T."/>
            <person name="Merkel B.J."/>
            <person name="Hornburger P."/>
            <person name="Mueller R.-W."/>
            <person name="Bruemmer F."/>
            <person name="Labrenz M."/>
            <person name="Spormann A.M."/>
            <person name="Op Den Camp H."/>
            <person name="Overmann J."/>
            <person name="Amann R."/>
            <person name="Jetten M.S.M."/>
            <person name="Mascher T."/>
            <person name="Medema M.H."/>
            <person name="Devos D.P."/>
            <person name="Kaster A.-K."/>
            <person name="Ovreas L."/>
            <person name="Rohde M."/>
            <person name="Galperin M.Y."/>
            <person name="Jogler C."/>
        </authorList>
    </citation>
    <scope>NUCLEOTIDE SEQUENCE [LARGE SCALE GENOMIC DNA]</scope>
    <source>
        <strain evidence="1 2">CA54</strain>
    </source>
</reference>